<reference evidence="3 4" key="1">
    <citation type="submission" date="2014-04" db="EMBL/GenBank/DDBJ databases">
        <authorList>
            <consortium name="DOE Joint Genome Institute"/>
            <person name="Kuo A."/>
            <person name="Kohler A."/>
            <person name="Costa M.D."/>
            <person name="Nagy L.G."/>
            <person name="Floudas D."/>
            <person name="Copeland A."/>
            <person name="Barry K.W."/>
            <person name="Cichocki N."/>
            <person name="Veneault-Fourrey C."/>
            <person name="LaButti K."/>
            <person name="Lindquist E.A."/>
            <person name="Lipzen A."/>
            <person name="Lundell T."/>
            <person name="Morin E."/>
            <person name="Murat C."/>
            <person name="Sun H."/>
            <person name="Tunlid A."/>
            <person name="Henrissat B."/>
            <person name="Grigoriev I.V."/>
            <person name="Hibbett D.S."/>
            <person name="Martin F."/>
            <person name="Nordberg H.P."/>
            <person name="Cantor M.N."/>
            <person name="Hua S.X."/>
        </authorList>
    </citation>
    <scope>NUCLEOTIDE SEQUENCE [LARGE SCALE GENOMIC DNA]</scope>
    <source>
        <strain evidence="3 4">Marx 270</strain>
    </source>
</reference>
<dbReference type="HOGENOM" id="CLU_011744_0_0_1"/>
<organism evidence="3 4">
    <name type="scientific">Pisolithus tinctorius Marx 270</name>
    <dbReference type="NCBI Taxonomy" id="870435"/>
    <lineage>
        <taxon>Eukaryota</taxon>
        <taxon>Fungi</taxon>
        <taxon>Dikarya</taxon>
        <taxon>Basidiomycota</taxon>
        <taxon>Agaricomycotina</taxon>
        <taxon>Agaricomycetes</taxon>
        <taxon>Agaricomycetidae</taxon>
        <taxon>Boletales</taxon>
        <taxon>Sclerodermatineae</taxon>
        <taxon>Pisolithaceae</taxon>
        <taxon>Pisolithus</taxon>
    </lineage>
</organism>
<dbReference type="InParanoid" id="A0A0C3PN87"/>
<feature type="domain" description="DUF7788" evidence="2">
    <location>
        <begin position="479"/>
        <end position="606"/>
    </location>
</feature>
<dbReference type="PIRSF" id="PIRSF015417">
    <property type="entry name" value="T31B5_30_vWA"/>
    <property type="match status" value="1"/>
</dbReference>
<reference evidence="4" key="2">
    <citation type="submission" date="2015-01" db="EMBL/GenBank/DDBJ databases">
        <title>Evolutionary Origins and Diversification of the Mycorrhizal Mutualists.</title>
        <authorList>
            <consortium name="DOE Joint Genome Institute"/>
            <consortium name="Mycorrhizal Genomics Consortium"/>
            <person name="Kohler A."/>
            <person name="Kuo A."/>
            <person name="Nagy L.G."/>
            <person name="Floudas D."/>
            <person name="Copeland A."/>
            <person name="Barry K.W."/>
            <person name="Cichocki N."/>
            <person name="Veneault-Fourrey C."/>
            <person name="LaButti K."/>
            <person name="Lindquist E.A."/>
            <person name="Lipzen A."/>
            <person name="Lundell T."/>
            <person name="Morin E."/>
            <person name="Murat C."/>
            <person name="Riley R."/>
            <person name="Ohm R."/>
            <person name="Sun H."/>
            <person name="Tunlid A."/>
            <person name="Henrissat B."/>
            <person name="Grigoriev I.V."/>
            <person name="Hibbett D.S."/>
            <person name="Martin F."/>
        </authorList>
    </citation>
    <scope>NUCLEOTIDE SEQUENCE [LARGE SCALE GENOMIC DNA]</scope>
    <source>
        <strain evidence="4">Marx 270</strain>
    </source>
</reference>
<sequence>MMDALRSTVHHKYTENDAPAFSSTLSPTLDAYMGLRKGISGTSVDWYLEEAWAQDPTLTLRLIWRCRSIHDGQGDRELFYRAFGWLYEHHPRTAITNLRYLVEPLCFRSGKNKTLRSGLSHGYWKDLLNILALATVDELSVTPLDPLSTFLHNYVQAGSRPFFKDKEEQNRWSRKQREERFAKAHSRLLGKLAENRYRALYISISQLFAEQLSRDSRVLDQLDFLPTESEECKKPEFNLSLAPKWAPTPGGAHDRITNICSAICMLLHYRQVTPLVRKLPTSSPGNYSALEWHILRCAYQKYILSRARSITQLPEPLMSANRWSEIPYSCVASLCMQANKARFFTRDRERFVKYLSDVESGNRSISGATLLPHMLVMQAVQYTRELATLGLLDSALAATQLHVVEAQWAMLLSRLCKTGTLDNCIAVCDVSGLMGLVHYVRHVGWRFSVDPIWPVLSLSLIIARLAKPPFQDAFITFSLILPLAVKHKVPRDEMIKRVFVFSDMQFNDLHDNSSRDWKTNHDVIEQAYRGAGYDVPEIIYWDLSSTGHYPGITVPVTVEREGIAMLSGYSPSLLQTFMDVDEDWEVVDREGDKVKQAFTPEGMMNKDLQKKSFEPLVVVD</sequence>
<dbReference type="EMBL" id="KN831952">
    <property type="protein sequence ID" value="KIO10296.1"/>
    <property type="molecule type" value="Genomic_DNA"/>
</dbReference>
<dbReference type="PANTHER" id="PTHR31373">
    <property type="entry name" value="OS06G0652100 PROTEIN"/>
    <property type="match status" value="1"/>
</dbReference>
<evidence type="ECO:0000259" key="2">
    <source>
        <dbReference type="Pfam" id="PF25043"/>
    </source>
</evidence>
<dbReference type="InterPro" id="IPR058580">
    <property type="entry name" value="DUF2828"/>
</dbReference>
<protein>
    <submittedName>
        <fullName evidence="3">Uncharacterized protein</fullName>
    </submittedName>
</protein>
<accession>A0A0C3PN87</accession>
<dbReference type="OrthoDB" id="1149618at2759"/>
<keyword evidence="4" id="KW-1185">Reference proteome</keyword>
<gene>
    <name evidence="3" type="ORF">M404DRAFT_13666</name>
</gene>
<dbReference type="PANTHER" id="PTHR31373:SF27">
    <property type="entry name" value="TROVE DOMAIN-CONTAINING PROTEIN"/>
    <property type="match status" value="1"/>
</dbReference>
<feature type="domain" description="DUF7788" evidence="2">
    <location>
        <begin position="423"/>
        <end position="478"/>
    </location>
</feature>
<dbReference type="InterPro" id="IPR011205">
    <property type="entry name" value="UCP015417_vWA"/>
</dbReference>
<dbReference type="Proteomes" id="UP000054217">
    <property type="component" value="Unassembled WGS sequence"/>
</dbReference>
<name>A0A0C3PN87_PISTI</name>
<dbReference type="InterPro" id="IPR056690">
    <property type="entry name" value="DUF7788"/>
</dbReference>
<dbReference type="Pfam" id="PF11443">
    <property type="entry name" value="DUF2828"/>
    <property type="match status" value="1"/>
</dbReference>
<proteinExistence type="predicted"/>
<evidence type="ECO:0000313" key="3">
    <source>
        <dbReference type="EMBL" id="KIO10296.1"/>
    </source>
</evidence>
<evidence type="ECO:0000313" key="4">
    <source>
        <dbReference type="Proteomes" id="UP000054217"/>
    </source>
</evidence>
<feature type="domain" description="DUF2828" evidence="1">
    <location>
        <begin position="14"/>
        <end position="421"/>
    </location>
</feature>
<evidence type="ECO:0000259" key="1">
    <source>
        <dbReference type="Pfam" id="PF11443"/>
    </source>
</evidence>
<dbReference type="AlphaFoldDB" id="A0A0C3PN87"/>
<dbReference type="Pfam" id="PF25043">
    <property type="entry name" value="DUF7788"/>
    <property type="match status" value="2"/>
</dbReference>